<sequence length="64" mass="7465">MINRQKFAQLSFEDKCFLGELAFYSEWQDEDNPDEALIKELENHTWADPSVSGADRFIQIVKSL</sequence>
<dbReference type="AlphaFoldDB" id="A0A0F9RKY4"/>
<reference evidence="1" key="1">
    <citation type="journal article" date="2015" name="Nature">
        <title>Complex archaea that bridge the gap between prokaryotes and eukaryotes.</title>
        <authorList>
            <person name="Spang A."/>
            <person name="Saw J.H."/>
            <person name="Jorgensen S.L."/>
            <person name="Zaremba-Niedzwiedzka K."/>
            <person name="Martijn J."/>
            <person name="Lind A.E."/>
            <person name="van Eijk R."/>
            <person name="Schleper C."/>
            <person name="Guy L."/>
            <person name="Ettema T.J."/>
        </authorList>
    </citation>
    <scope>NUCLEOTIDE SEQUENCE</scope>
</reference>
<accession>A0A0F9RKY4</accession>
<dbReference type="EMBL" id="LAZR01002786">
    <property type="protein sequence ID" value="KKN25641.1"/>
    <property type="molecule type" value="Genomic_DNA"/>
</dbReference>
<gene>
    <name evidence="1" type="ORF">LCGC14_0882690</name>
</gene>
<comment type="caution">
    <text evidence="1">The sequence shown here is derived from an EMBL/GenBank/DDBJ whole genome shotgun (WGS) entry which is preliminary data.</text>
</comment>
<evidence type="ECO:0000313" key="1">
    <source>
        <dbReference type="EMBL" id="KKN25641.1"/>
    </source>
</evidence>
<proteinExistence type="predicted"/>
<organism evidence="1">
    <name type="scientific">marine sediment metagenome</name>
    <dbReference type="NCBI Taxonomy" id="412755"/>
    <lineage>
        <taxon>unclassified sequences</taxon>
        <taxon>metagenomes</taxon>
        <taxon>ecological metagenomes</taxon>
    </lineage>
</organism>
<protein>
    <submittedName>
        <fullName evidence="1">Uncharacterized protein</fullName>
    </submittedName>
</protein>
<name>A0A0F9RKY4_9ZZZZ</name>